<keyword evidence="6 7" id="KW-0472">Membrane</keyword>
<feature type="transmembrane region" description="Helical" evidence="7">
    <location>
        <begin position="254"/>
        <end position="277"/>
    </location>
</feature>
<comment type="subcellular location">
    <subcellularLocation>
        <location evidence="1">Cell membrane</location>
        <topology evidence="1">Multi-pass membrane protein</topology>
    </subcellularLocation>
</comment>
<reference evidence="10" key="2">
    <citation type="submission" date="2015-01" db="EMBL/GenBank/DDBJ databases">
        <title>Draft genome sequence of potential hydrocarbon metabolising strain of Rhodococcus rhodochrous.</title>
        <authorList>
            <person name="Aggarwal R.K."/>
            <person name="Dawar C."/>
        </authorList>
    </citation>
    <scope>NUCLEOTIDE SEQUENCE [LARGE SCALE GENOMIC DNA]</scope>
    <source>
        <strain evidence="10">KG-21</strain>
    </source>
</reference>
<feature type="transmembrane region" description="Helical" evidence="7">
    <location>
        <begin position="159"/>
        <end position="185"/>
    </location>
</feature>
<dbReference type="CDD" id="cd17369">
    <property type="entry name" value="MFS_ShiA_like"/>
    <property type="match status" value="1"/>
</dbReference>
<evidence type="ECO:0000256" key="3">
    <source>
        <dbReference type="ARBA" id="ARBA00022475"/>
    </source>
</evidence>
<dbReference type="RefSeq" id="WP_003935300.1">
    <property type="nucleotide sequence ID" value="NZ_AZYO01000031.1"/>
</dbReference>
<feature type="transmembrane region" description="Helical" evidence="7">
    <location>
        <begin position="118"/>
        <end position="138"/>
    </location>
</feature>
<keyword evidence="4 7" id="KW-0812">Transmembrane</keyword>
<feature type="transmembrane region" description="Helical" evidence="7">
    <location>
        <begin position="94"/>
        <end position="112"/>
    </location>
</feature>
<dbReference type="InterPro" id="IPR020846">
    <property type="entry name" value="MFS_dom"/>
</dbReference>
<dbReference type="AlphaFoldDB" id="A0A0M8PNE4"/>
<dbReference type="Pfam" id="PF07690">
    <property type="entry name" value="MFS_1"/>
    <property type="match status" value="1"/>
</dbReference>
<proteinExistence type="predicted"/>
<sequence>MTVTASADITAAQRKKEVRRVVLSSYLGSTIEFYDFLLYATAAAIVFAPVFFSDLSPLAGTIASMGTFAAGYLARPFGGIVFGHFGDRYGRKSMLLISMTVMGVASFLIGLVPPASAIGSWAAIILVLLRVCQGIAVGGEWGGAALMSLEHVGGRGRGFAAAFTNAGAPTGSLLGTLALALVALLPEDDFLSWGWRIPFLLSAVMLAVGLFVRARVSESPLFREAMARQAEVDAAAADRPTPPILSILRRPRNLLLVALGCMASFGIQTMFTTFAIGYASHSGVTRSQALMAFAVCQFVAIFTLLGFARLSDRVGRRPVMLFGLGAFVVLIVPILVLLSSGNVALVTLGFVLGFGVCQSATYGPMAAYIAEQFGTAARYTGASLGYQGATLLGAGFTPVILASLQAAAGGGTGLVAAFMIGLAVLSAVFILLAKESKDRDLSTYEH</sequence>
<organism evidence="9 10">
    <name type="scientific">Rhodococcus rhodochrous KG-21</name>
    <dbReference type="NCBI Taxonomy" id="1441923"/>
    <lineage>
        <taxon>Bacteria</taxon>
        <taxon>Bacillati</taxon>
        <taxon>Actinomycetota</taxon>
        <taxon>Actinomycetes</taxon>
        <taxon>Mycobacteriales</taxon>
        <taxon>Nocardiaceae</taxon>
        <taxon>Rhodococcus</taxon>
    </lineage>
</organism>
<evidence type="ECO:0000256" key="7">
    <source>
        <dbReference type="SAM" id="Phobius"/>
    </source>
</evidence>
<evidence type="ECO:0000256" key="5">
    <source>
        <dbReference type="ARBA" id="ARBA00022989"/>
    </source>
</evidence>
<evidence type="ECO:0000256" key="2">
    <source>
        <dbReference type="ARBA" id="ARBA00022448"/>
    </source>
</evidence>
<protein>
    <submittedName>
        <fullName evidence="9">MFS transporter</fullName>
    </submittedName>
</protein>
<keyword evidence="5 7" id="KW-1133">Transmembrane helix</keyword>
<dbReference type="EMBL" id="AZYO01000031">
    <property type="protein sequence ID" value="KOS55749.1"/>
    <property type="molecule type" value="Genomic_DNA"/>
</dbReference>
<feature type="transmembrane region" description="Helical" evidence="7">
    <location>
        <begin position="58"/>
        <end position="82"/>
    </location>
</feature>
<feature type="domain" description="Major facilitator superfamily (MFS) profile" evidence="8">
    <location>
        <begin position="21"/>
        <end position="438"/>
    </location>
</feature>
<keyword evidence="2" id="KW-0813">Transport</keyword>
<dbReference type="PANTHER" id="PTHR43045">
    <property type="entry name" value="SHIKIMATE TRANSPORTER"/>
    <property type="match status" value="1"/>
</dbReference>
<evidence type="ECO:0000256" key="6">
    <source>
        <dbReference type="ARBA" id="ARBA00023136"/>
    </source>
</evidence>
<comment type="caution">
    <text evidence="9">The sequence shown here is derived from an EMBL/GenBank/DDBJ whole genome shotgun (WGS) entry which is preliminary data.</text>
</comment>
<gene>
    <name evidence="9" type="ORF">Z051_13265</name>
</gene>
<name>A0A0M8PNE4_RHORH</name>
<dbReference type="SUPFAM" id="SSF103473">
    <property type="entry name" value="MFS general substrate transporter"/>
    <property type="match status" value="1"/>
</dbReference>
<dbReference type="PANTHER" id="PTHR43045:SF1">
    <property type="entry name" value="SHIKIMATE TRANSPORTER"/>
    <property type="match status" value="1"/>
</dbReference>
<dbReference type="PATRIC" id="fig|1441923.3.peg.2911"/>
<evidence type="ECO:0000256" key="4">
    <source>
        <dbReference type="ARBA" id="ARBA00022692"/>
    </source>
</evidence>
<evidence type="ECO:0000313" key="9">
    <source>
        <dbReference type="EMBL" id="KOS55749.1"/>
    </source>
</evidence>
<dbReference type="InterPro" id="IPR011701">
    <property type="entry name" value="MFS"/>
</dbReference>
<evidence type="ECO:0000313" key="10">
    <source>
        <dbReference type="Proteomes" id="UP000037712"/>
    </source>
</evidence>
<feature type="transmembrane region" description="Helical" evidence="7">
    <location>
        <begin position="197"/>
        <end position="216"/>
    </location>
</feature>
<feature type="transmembrane region" description="Helical" evidence="7">
    <location>
        <begin position="384"/>
        <end position="408"/>
    </location>
</feature>
<evidence type="ECO:0000256" key="1">
    <source>
        <dbReference type="ARBA" id="ARBA00004651"/>
    </source>
</evidence>
<dbReference type="InterPro" id="IPR036259">
    <property type="entry name" value="MFS_trans_sf"/>
</dbReference>
<accession>A0A0M8PNE4</accession>
<dbReference type="Gene3D" id="1.20.1250.20">
    <property type="entry name" value="MFS general substrate transporter like domains"/>
    <property type="match status" value="2"/>
</dbReference>
<reference evidence="9 10" key="1">
    <citation type="journal article" date="2015" name="Genome Announc.">
        <title>Draft Genome Sequence of Rhodococcus rhodochrous Strain KG-21, a Soil Isolate from Oil Fields of Krishna-Godavari Basin, India.</title>
        <authorList>
            <person name="Dawar C."/>
            <person name="Aggarwal R.K."/>
        </authorList>
    </citation>
    <scope>NUCLEOTIDE SEQUENCE [LARGE SCALE GENOMIC DNA]</scope>
    <source>
        <strain evidence="9 10">KG-21</strain>
    </source>
</reference>
<dbReference type="PROSITE" id="PS50850">
    <property type="entry name" value="MFS"/>
    <property type="match status" value="1"/>
</dbReference>
<feature type="transmembrane region" description="Helical" evidence="7">
    <location>
        <begin position="344"/>
        <end position="363"/>
    </location>
</feature>
<feature type="transmembrane region" description="Helical" evidence="7">
    <location>
        <begin position="319"/>
        <end position="338"/>
    </location>
</feature>
<feature type="transmembrane region" description="Helical" evidence="7">
    <location>
        <begin position="414"/>
        <end position="433"/>
    </location>
</feature>
<keyword evidence="3" id="KW-1003">Cell membrane</keyword>
<dbReference type="GO" id="GO:0022857">
    <property type="term" value="F:transmembrane transporter activity"/>
    <property type="evidence" value="ECO:0007669"/>
    <property type="project" value="InterPro"/>
</dbReference>
<dbReference type="Proteomes" id="UP000037712">
    <property type="component" value="Unassembled WGS sequence"/>
</dbReference>
<feature type="transmembrane region" description="Helical" evidence="7">
    <location>
        <begin position="289"/>
        <end position="307"/>
    </location>
</feature>
<dbReference type="GO" id="GO:0005886">
    <property type="term" value="C:plasma membrane"/>
    <property type="evidence" value="ECO:0007669"/>
    <property type="project" value="UniProtKB-SubCell"/>
</dbReference>
<evidence type="ECO:0000259" key="8">
    <source>
        <dbReference type="PROSITE" id="PS50850"/>
    </source>
</evidence>
<dbReference type="GeneID" id="66833955"/>